<dbReference type="EMBL" id="BJVI01000030">
    <property type="protein sequence ID" value="GEL19026.1"/>
    <property type="molecule type" value="Genomic_DNA"/>
</dbReference>
<feature type="transmembrane region" description="Helical" evidence="7">
    <location>
        <begin position="58"/>
        <end position="82"/>
    </location>
</feature>
<evidence type="ECO:0000256" key="2">
    <source>
        <dbReference type="ARBA" id="ARBA00022448"/>
    </source>
</evidence>
<dbReference type="OrthoDB" id="9787026at2"/>
<keyword evidence="10" id="KW-1185">Reference proteome</keyword>
<evidence type="ECO:0000256" key="7">
    <source>
        <dbReference type="SAM" id="Phobius"/>
    </source>
</evidence>
<feature type="transmembrane region" description="Helical" evidence="7">
    <location>
        <begin position="439"/>
        <end position="460"/>
    </location>
</feature>
<evidence type="ECO:0000313" key="9">
    <source>
        <dbReference type="EMBL" id="GEL19026.1"/>
    </source>
</evidence>
<feature type="compositionally biased region" description="Low complexity" evidence="6">
    <location>
        <begin position="490"/>
        <end position="511"/>
    </location>
</feature>
<reference evidence="9 10" key="1">
    <citation type="submission" date="2019-07" db="EMBL/GenBank/DDBJ databases">
        <title>Whole genome shotgun sequence of Pseudonocardia asaccharolytica NBRC 16224.</title>
        <authorList>
            <person name="Hosoyama A."/>
            <person name="Uohara A."/>
            <person name="Ohji S."/>
            <person name="Ichikawa N."/>
        </authorList>
    </citation>
    <scope>NUCLEOTIDE SEQUENCE [LARGE SCALE GENOMIC DNA]</scope>
    <source>
        <strain evidence="9 10">NBRC 16224</strain>
    </source>
</reference>
<feature type="transmembrane region" description="Helical" evidence="7">
    <location>
        <begin position="121"/>
        <end position="146"/>
    </location>
</feature>
<feature type="compositionally biased region" description="Basic and acidic residues" evidence="6">
    <location>
        <begin position="480"/>
        <end position="489"/>
    </location>
</feature>
<feature type="transmembrane region" description="Helical" evidence="7">
    <location>
        <begin position="315"/>
        <end position="336"/>
    </location>
</feature>
<gene>
    <name evidence="9" type="ORF">PA7_28630</name>
</gene>
<dbReference type="GO" id="GO:0022857">
    <property type="term" value="F:transmembrane transporter activity"/>
    <property type="evidence" value="ECO:0007669"/>
    <property type="project" value="InterPro"/>
</dbReference>
<comment type="caution">
    <text evidence="9">The sequence shown here is derived from an EMBL/GenBank/DDBJ whole genome shotgun (WGS) entry which is preliminary data.</text>
</comment>
<dbReference type="InterPro" id="IPR020846">
    <property type="entry name" value="MFS_dom"/>
</dbReference>
<dbReference type="InterPro" id="IPR036259">
    <property type="entry name" value="MFS_trans_sf"/>
</dbReference>
<keyword evidence="2" id="KW-0813">Transport</keyword>
<feature type="transmembrane region" description="Helical" evidence="7">
    <location>
        <begin position="290"/>
        <end position="309"/>
    </location>
</feature>
<name>A0A511D2L2_9PSEU</name>
<feature type="region of interest" description="Disordered" evidence="6">
    <location>
        <begin position="480"/>
        <end position="512"/>
    </location>
</feature>
<feature type="transmembrane region" description="Helical" evidence="7">
    <location>
        <begin position="158"/>
        <end position="180"/>
    </location>
</feature>
<dbReference type="SUPFAM" id="SSF103473">
    <property type="entry name" value="MFS general substrate transporter"/>
    <property type="match status" value="1"/>
</dbReference>
<feature type="transmembrane region" description="Helical" evidence="7">
    <location>
        <begin position="94"/>
        <end position="115"/>
    </location>
</feature>
<protein>
    <submittedName>
        <fullName evidence="9">Sugar transporter</fullName>
    </submittedName>
</protein>
<feature type="transmembrane region" description="Helical" evidence="7">
    <location>
        <begin position="370"/>
        <end position="393"/>
    </location>
</feature>
<feature type="domain" description="Major facilitator superfamily (MFS) profile" evidence="8">
    <location>
        <begin position="28"/>
        <end position="465"/>
    </location>
</feature>
<dbReference type="AlphaFoldDB" id="A0A511D2L2"/>
<dbReference type="STRING" id="1123024.GCA_000423625_04205"/>
<dbReference type="RefSeq" id="WP_084796311.1">
    <property type="nucleotide sequence ID" value="NZ_AUII01000027.1"/>
</dbReference>
<accession>A0A511D2L2</accession>
<evidence type="ECO:0000256" key="6">
    <source>
        <dbReference type="SAM" id="MobiDB-lite"/>
    </source>
</evidence>
<dbReference type="Gene3D" id="1.20.1250.20">
    <property type="entry name" value="MFS general substrate transporter like domains"/>
    <property type="match status" value="1"/>
</dbReference>
<dbReference type="CDD" id="cd17316">
    <property type="entry name" value="MFS_SV2_like"/>
    <property type="match status" value="1"/>
</dbReference>
<proteinExistence type="predicted"/>
<keyword evidence="3 7" id="KW-0812">Transmembrane</keyword>
<organism evidence="9 10">
    <name type="scientific">Pseudonocardia asaccharolytica DSM 44247 = NBRC 16224</name>
    <dbReference type="NCBI Taxonomy" id="1123024"/>
    <lineage>
        <taxon>Bacteria</taxon>
        <taxon>Bacillati</taxon>
        <taxon>Actinomycetota</taxon>
        <taxon>Actinomycetes</taxon>
        <taxon>Pseudonocardiales</taxon>
        <taxon>Pseudonocardiaceae</taxon>
        <taxon>Pseudonocardia</taxon>
    </lineage>
</organism>
<evidence type="ECO:0000256" key="5">
    <source>
        <dbReference type="ARBA" id="ARBA00023136"/>
    </source>
</evidence>
<comment type="subcellular location">
    <subcellularLocation>
        <location evidence="1">Cell membrane</location>
        <topology evidence="1">Multi-pass membrane protein</topology>
    </subcellularLocation>
</comment>
<evidence type="ECO:0000256" key="4">
    <source>
        <dbReference type="ARBA" id="ARBA00022989"/>
    </source>
</evidence>
<feature type="transmembrane region" description="Helical" evidence="7">
    <location>
        <begin position="21"/>
        <end position="38"/>
    </location>
</feature>
<feature type="transmembrane region" description="Helical" evidence="7">
    <location>
        <begin position="405"/>
        <end position="427"/>
    </location>
</feature>
<evidence type="ECO:0000259" key="8">
    <source>
        <dbReference type="PROSITE" id="PS50850"/>
    </source>
</evidence>
<dbReference type="PROSITE" id="PS50850">
    <property type="entry name" value="MFS"/>
    <property type="match status" value="1"/>
</dbReference>
<evidence type="ECO:0000256" key="1">
    <source>
        <dbReference type="ARBA" id="ARBA00004651"/>
    </source>
</evidence>
<feature type="transmembrane region" description="Helical" evidence="7">
    <location>
        <begin position="343"/>
        <end position="364"/>
    </location>
</feature>
<evidence type="ECO:0000256" key="3">
    <source>
        <dbReference type="ARBA" id="ARBA00022692"/>
    </source>
</evidence>
<dbReference type="PANTHER" id="PTHR23511">
    <property type="entry name" value="SYNAPTIC VESICLE GLYCOPROTEIN 2"/>
    <property type="match status" value="1"/>
</dbReference>
<keyword evidence="9" id="KW-0762">Sugar transport</keyword>
<sequence>MAAGTEVVQTRIPARMDRLPWVRWHWLIVMSLGTVWVLDGLEVTIKGAVGAQLTQSLGFSTVQVAGSASIYIFGAISGALFWGYLTDKFGRKKLFLITLGVYMVGVFATSLTGAAGLGYEYLWFAVARFITGFGIGGEYAAINSAIDELMPARVRGRISLAINGSYWLGALLAASLGYLYLTSLPSDLGWRIAFGTGALLAIGILLLRLFVPESPRWLLTHGRAEEAERVTRGIESQVEEEVDEPLPEATEEMSLRQREAVGFVEIAKTVFVLYPKRAVVGFSLMGAQAFLYNAIFFTYGLMLTTFYGIDPATVGLYLIPFAAGNFLGPLLLGPLFDNWGRRVMIPGTFILSGLLTVLVGWLFSAGLLTVVLLTAGWVVIFFFASAAASAGYLTVSETFPMEIRAMVIAFFYAIATAIGGILGPIFFGNLIATETRTNLFYGYLVGATVMIAAGIVHYFLGLATEKRSLEGIAAPLSVQEAREQEEAQRGRGPAAGHPARPDAAGAGAAGRSYRPSHGYSGLPMAMGPEGPDREIAGELEILVRALAEGGPATRSELSRRVRSRYWGPGRFRQALRAGLAEHRIVRAGRARFGAATSEQERLGTGGR</sequence>
<feature type="transmembrane region" description="Helical" evidence="7">
    <location>
        <begin position="192"/>
        <end position="211"/>
    </location>
</feature>
<evidence type="ECO:0000313" key="10">
    <source>
        <dbReference type="Proteomes" id="UP000321328"/>
    </source>
</evidence>
<dbReference type="Proteomes" id="UP000321328">
    <property type="component" value="Unassembled WGS sequence"/>
</dbReference>
<keyword evidence="4 7" id="KW-1133">Transmembrane helix</keyword>
<dbReference type="Pfam" id="PF00083">
    <property type="entry name" value="Sugar_tr"/>
    <property type="match status" value="1"/>
</dbReference>
<dbReference type="InterPro" id="IPR005828">
    <property type="entry name" value="MFS_sugar_transport-like"/>
</dbReference>
<dbReference type="GO" id="GO:0005886">
    <property type="term" value="C:plasma membrane"/>
    <property type="evidence" value="ECO:0007669"/>
    <property type="project" value="UniProtKB-SubCell"/>
</dbReference>
<keyword evidence="5 7" id="KW-0472">Membrane</keyword>